<sequence>MREPSCCETSIRRFMFLFIARINFDYVIRLQNEGYSLHLSQQLPRYRSRSPGIDFRRFQNVSVKQWVCNGVELSLFDGFLSHLFRERERERERWTSVSSPPFSHYTSPKDAGEAGDV</sequence>
<name>A0ABN7NFS0_TIMPD</name>
<proteinExistence type="predicted"/>
<organism evidence="2 3">
    <name type="scientific">Timema podura</name>
    <name type="common">Walking stick</name>
    <dbReference type="NCBI Taxonomy" id="61482"/>
    <lineage>
        <taxon>Eukaryota</taxon>
        <taxon>Metazoa</taxon>
        <taxon>Ecdysozoa</taxon>
        <taxon>Arthropoda</taxon>
        <taxon>Hexapoda</taxon>
        <taxon>Insecta</taxon>
        <taxon>Pterygota</taxon>
        <taxon>Neoptera</taxon>
        <taxon>Polyneoptera</taxon>
        <taxon>Phasmatodea</taxon>
        <taxon>Timematodea</taxon>
        <taxon>Timematoidea</taxon>
        <taxon>Timematidae</taxon>
        <taxon>Timema</taxon>
    </lineage>
</organism>
<evidence type="ECO:0000313" key="3">
    <source>
        <dbReference type="Proteomes" id="UP001153148"/>
    </source>
</evidence>
<dbReference type="EMBL" id="CAJPIN010000410">
    <property type="protein sequence ID" value="CAG2053477.1"/>
    <property type="molecule type" value="Genomic_DNA"/>
</dbReference>
<feature type="compositionally biased region" description="Polar residues" evidence="1">
    <location>
        <begin position="95"/>
        <end position="106"/>
    </location>
</feature>
<protein>
    <recommendedName>
        <fullName evidence="4">Maturase K</fullName>
    </recommendedName>
</protein>
<evidence type="ECO:0000256" key="1">
    <source>
        <dbReference type="SAM" id="MobiDB-lite"/>
    </source>
</evidence>
<dbReference type="Proteomes" id="UP001153148">
    <property type="component" value="Unassembled WGS sequence"/>
</dbReference>
<comment type="caution">
    <text evidence="2">The sequence shown here is derived from an EMBL/GenBank/DDBJ whole genome shotgun (WGS) entry which is preliminary data.</text>
</comment>
<accession>A0ABN7NFS0</accession>
<gene>
    <name evidence="2" type="ORF">TPAB3V08_LOCUS531</name>
</gene>
<keyword evidence="3" id="KW-1185">Reference proteome</keyword>
<reference evidence="2" key="1">
    <citation type="submission" date="2021-03" db="EMBL/GenBank/DDBJ databases">
        <authorList>
            <person name="Tran Van P."/>
        </authorList>
    </citation>
    <scope>NUCLEOTIDE SEQUENCE</scope>
</reference>
<evidence type="ECO:0008006" key="4">
    <source>
        <dbReference type="Google" id="ProtNLM"/>
    </source>
</evidence>
<evidence type="ECO:0000313" key="2">
    <source>
        <dbReference type="EMBL" id="CAG2053477.1"/>
    </source>
</evidence>
<feature type="region of interest" description="Disordered" evidence="1">
    <location>
        <begin position="91"/>
        <end position="117"/>
    </location>
</feature>